<dbReference type="RefSeq" id="WP_378070413.1">
    <property type="nucleotide sequence ID" value="NZ_JBHSBL010000020.1"/>
</dbReference>
<reference evidence="2" key="1">
    <citation type="journal article" date="2019" name="Int. J. Syst. Evol. Microbiol.">
        <title>The Global Catalogue of Microorganisms (GCM) 10K type strain sequencing project: providing services to taxonomists for standard genome sequencing and annotation.</title>
        <authorList>
            <consortium name="The Broad Institute Genomics Platform"/>
            <consortium name="The Broad Institute Genome Sequencing Center for Infectious Disease"/>
            <person name="Wu L."/>
            <person name="Ma J."/>
        </authorList>
    </citation>
    <scope>NUCLEOTIDE SEQUENCE [LARGE SCALE GENOMIC DNA]</scope>
    <source>
        <strain evidence="2">TBRC 5832</strain>
    </source>
</reference>
<proteinExistence type="predicted"/>
<dbReference type="Proteomes" id="UP001595867">
    <property type="component" value="Unassembled WGS sequence"/>
</dbReference>
<evidence type="ECO:0008006" key="3">
    <source>
        <dbReference type="Google" id="ProtNLM"/>
    </source>
</evidence>
<dbReference type="EMBL" id="JBHSBL010000020">
    <property type="protein sequence ID" value="MFC4069537.1"/>
    <property type="molecule type" value="Genomic_DNA"/>
</dbReference>
<comment type="caution">
    <text evidence="1">The sequence shown here is derived from an EMBL/GenBank/DDBJ whole genome shotgun (WGS) entry which is preliminary data.</text>
</comment>
<gene>
    <name evidence="1" type="ORF">ACFO0C_31825</name>
</gene>
<evidence type="ECO:0000313" key="2">
    <source>
        <dbReference type="Proteomes" id="UP001595867"/>
    </source>
</evidence>
<accession>A0ABV8J2Q1</accession>
<protein>
    <recommendedName>
        <fullName evidence="3">Excreted virulence factor EspC, type VII ESX diderm</fullName>
    </recommendedName>
</protein>
<evidence type="ECO:0000313" key="1">
    <source>
        <dbReference type="EMBL" id="MFC4069537.1"/>
    </source>
</evidence>
<keyword evidence="2" id="KW-1185">Reference proteome</keyword>
<organism evidence="1 2">
    <name type="scientific">Actinoplanes subglobosus</name>
    <dbReference type="NCBI Taxonomy" id="1547892"/>
    <lineage>
        <taxon>Bacteria</taxon>
        <taxon>Bacillati</taxon>
        <taxon>Actinomycetota</taxon>
        <taxon>Actinomycetes</taxon>
        <taxon>Micromonosporales</taxon>
        <taxon>Micromonosporaceae</taxon>
        <taxon>Actinoplanes</taxon>
    </lineage>
</organism>
<sequence length="99" mass="11121">MQVDADELRVAARALRDDAAEGLRKAADRVRVPERQYGVAAAFDRYTTAAAYQRFAAAVEEEFRLLERAARELADALERTALDYERADARAAHRLGGRR</sequence>
<name>A0ABV8J2Q1_9ACTN</name>